<dbReference type="Proteomes" id="UP000585474">
    <property type="component" value="Unassembled WGS sequence"/>
</dbReference>
<dbReference type="EMBL" id="BJWL01000253">
    <property type="protein sequence ID" value="GFS36499.1"/>
    <property type="molecule type" value="Genomic_DNA"/>
</dbReference>
<organism evidence="1 2">
    <name type="scientific">Actinidia rufa</name>
    <dbReference type="NCBI Taxonomy" id="165716"/>
    <lineage>
        <taxon>Eukaryota</taxon>
        <taxon>Viridiplantae</taxon>
        <taxon>Streptophyta</taxon>
        <taxon>Embryophyta</taxon>
        <taxon>Tracheophyta</taxon>
        <taxon>Spermatophyta</taxon>
        <taxon>Magnoliopsida</taxon>
        <taxon>eudicotyledons</taxon>
        <taxon>Gunneridae</taxon>
        <taxon>Pentapetalae</taxon>
        <taxon>asterids</taxon>
        <taxon>Ericales</taxon>
        <taxon>Actinidiaceae</taxon>
        <taxon>Actinidia</taxon>
    </lineage>
</organism>
<dbReference type="AlphaFoldDB" id="A0A7J0DJI4"/>
<reference evidence="2" key="1">
    <citation type="submission" date="2019-07" db="EMBL/GenBank/DDBJ databases">
        <title>De Novo Assembly of kiwifruit Actinidia rufa.</title>
        <authorList>
            <person name="Sugita-Konishi S."/>
            <person name="Sato K."/>
            <person name="Mori E."/>
            <person name="Abe Y."/>
            <person name="Kisaki G."/>
            <person name="Hamano K."/>
            <person name="Suezawa K."/>
            <person name="Otani M."/>
            <person name="Fukuda T."/>
            <person name="Manabe T."/>
            <person name="Gomi K."/>
            <person name="Tabuchi M."/>
            <person name="Akimitsu K."/>
            <person name="Kataoka I."/>
        </authorList>
    </citation>
    <scope>NUCLEOTIDE SEQUENCE [LARGE SCALE GENOMIC DNA]</scope>
    <source>
        <strain evidence="2">cv. Fuchu</strain>
    </source>
</reference>
<proteinExistence type="predicted"/>
<accession>A0A7J0DJI4</accession>
<comment type="caution">
    <text evidence="1">The sequence shown here is derived from an EMBL/GenBank/DDBJ whole genome shotgun (WGS) entry which is preliminary data.</text>
</comment>
<dbReference type="OrthoDB" id="21643at2759"/>
<evidence type="ECO:0000313" key="2">
    <source>
        <dbReference type="Proteomes" id="UP000585474"/>
    </source>
</evidence>
<name>A0A7J0DJI4_9ERIC</name>
<keyword evidence="2" id="KW-1185">Reference proteome</keyword>
<sequence>MMKSVMNKLFEREYISKTTCSRVGLIKDGDNTAKLVDVLLADFDEIDYMTDEDNLRAVVDELRTSKERPSRNMLKCQGKIIPSDKKRKSTLIEETDGNESLYANYERKQKAAGPKSMGAENSTAVSKYSKLVKSDDTISTEDGSKVLGVGNGDIFVVADSSNTCDFATAQDPVQSPSQKNLPKLGETDGFTVAKKNHAAAKQPSVRNFTIAETCSFMSVASMKEWMNAKTSLSGSLKKKKSEK</sequence>
<evidence type="ECO:0000313" key="1">
    <source>
        <dbReference type="EMBL" id="GFS36499.1"/>
    </source>
</evidence>
<gene>
    <name evidence="1" type="ORF">Acr_00g0046360</name>
</gene>
<protein>
    <submittedName>
        <fullName evidence="1">Uncharacterized protein</fullName>
    </submittedName>
</protein>